<dbReference type="RefSeq" id="WP_091786075.1">
    <property type="nucleotide sequence ID" value="NZ_LT629711.1"/>
</dbReference>
<reference evidence="3" key="1">
    <citation type="submission" date="2016-10" db="EMBL/GenBank/DDBJ databases">
        <authorList>
            <person name="Varghese N."/>
            <person name="Submissions S."/>
        </authorList>
    </citation>
    <scope>NUCLEOTIDE SEQUENCE [LARGE SCALE GENOMIC DNA]</scope>
    <source>
        <strain evidence="3">DSM 22329</strain>
    </source>
</reference>
<dbReference type="EMBL" id="LT629711">
    <property type="protein sequence ID" value="SDP46659.1"/>
    <property type="molecule type" value="Genomic_DNA"/>
</dbReference>
<feature type="transmembrane region" description="Helical" evidence="1">
    <location>
        <begin position="12"/>
        <end position="35"/>
    </location>
</feature>
<evidence type="ECO:0000313" key="2">
    <source>
        <dbReference type="EMBL" id="SDP46659.1"/>
    </source>
</evidence>
<protein>
    <submittedName>
        <fullName evidence="2">Uncharacterized protein</fullName>
    </submittedName>
</protein>
<accession>A0A1H0SYD5</accession>
<dbReference type="Proteomes" id="UP000199077">
    <property type="component" value="Chromosome I"/>
</dbReference>
<evidence type="ECO:0000256" key="1">
    <source>
        <dbReference type="SAM" id="Phobius"/>
    </source>
</evidence>
<organism evidence="2 3">
    <name type="scientific">Pedococcus dokdonensis</name>
    <dbReference type="NCBI Taxonomy" id="443156"/>
    <lineage>
        <taxon>Bacteria</taxon>
        <taxon>Bacillati</taxon>
        <taxon>Actinomycetota</taxon>
        <taxon>Actinomycetes</taxon>
        <taxon>Micrococcales</taxon>
        <taxon>Intrasporangiaceae</taxon>
        <taxon>Pedococcus</taxon>
    </lineage>
</organism>
<name>A0A1H0SYD5_9MICO</name>
<evidence type="ECO:0000313" key="3">
    <source>
        <dbReference type="Proteomes" id="UP000199077"/>
    </source>
</evidence>
<sequence length="71" mass="7349">MTAISSLVRAAGLLVTMLAAGLLWTVGPALVLALMGYVDAVVSRPWIYLWAAATLVAGALTLDHIEARNAG</sequence>
<keyword evidence="1" id="KW-1133">Transmembrane helix</keyword>
<keyword evidence="1" id="KW-0812">Transmembrane</keyword>
<feature type="transmembrane region" description="Helical" evidence="1">
    <location>
        <begin position="47"/>
        <end position="65"/>
    </location>
</feature>
<dbReference type="AlphaFoldDB" id="A0A1H0SYD5"/>
<keyword evidence="1" id="KW-0472">Membrane</keyword>
<proteinExistence type="predicted"/>
<keyword evidence="3" id="KW-1185">Reference proteome</keyword>
<gene>
    <name evidence="2" type="ORF">SAMN04489867_2554</name>
</gene>